<dbReference type="Pfam" id="PF15811">
    <property type="entry name" value="SVIP"/>
    <property type="match status" value="1"/>
</dbReference>
<feature type="region of interest" description="Disordered" evidence="4">
    <location>
        <begin position="1"/>
        <end position="80"/>
    </location>
</feature>
<feature type="compositionally biased region" description="Basic and acidic residues" evidence="4">
    <location>
        <begin position="21"/>
        <end position="66"/>
    </location>
</feature>
<keyword evidence="3" id="KW-0449">Lipoprotein</keyword>
<evidence type="ECO:0008006" key="7">
    <source>
        <dbReference type="Google" id="ProtNLM"/>
    </source>
</evidence>
<evidence type="ECO:0000256" key="4">
    <source>
        <dbReference type="SAM" id="MobiDB-lite"/>
    </source>
</evidence>
<dbReference type="GO" id="GO:1904293">
    <property type="term" value="P:negative regulation of ERAD pathway"/>
    <property type="evidence" value="ECO:0007669"/>
    <property type="project" value="TreeGrafter"/>
</dbReference>
<evidence type="ECO:0000256" key="3">
    <source>
        <dbReference type="ARBA" id="ARBA00023288"/>
    </source>
</evidence>
<dbReference type="GO" id="GO:1904240">
    <property type="term" value="P:negative regulation of VCP-NPL4-UFD1 AAA ATPase complex assembly"/>
    <property type="evidence" value="ECO:0007669"/>
    <property type="project" value="TreeGrafter"/>
</dbReference>
<dbReference type="PANTHER" id="PTHR35269">
    <property type="entry name" value="SMALL VCP/P97-INTERACTING PROTEIN"/>
    <property type="match status" value="1"/>
</dbReference>
<dbReference type="GO" id="GO:0005789">
    <property type="term" value="C:endoplasmic reticulum membrane"/>
    <property type="evidence" value="ECO:0007669"/>
    <property type="project" value="TreeGrafter"/>
</dbReference>
<keyword evidence="1" id="KW-0519">Myristate</keyword>
<reference evidence="5 6" key="1">
    <citation type="submission" date="2021-06" db="EMBL/GenBank/DDBJ databases">
        <title>Caerostris darwini draft genome.</title>
        <authorList>
            <person name="Kono N."/>
            <person name="Arakawa K."/>
        </authorList>
    </citation>
    <scope>NUCLEOTIDE SEQUENCE [LARGE SCALE GENOMIC DNA]</scope>
</reference>
<comment type="caution">
    <text evidence="5">The sequence shown here is derived from an EMBL/GenBank/DDBJ whole genome shotgun (WGS) entry which is preliminary data.</text>
</comment>
<keyword evidence="2" id="KW-0564">Palmitate</keyword>
<dbReference type="GO" id="GO:0010508">
    <property type="term" value="P:positive regulation of autophagy"/>
    <property type="evidence" value="ECO:0007669"/>
    <property type="project" value="TreeGrafter"/>
</dbReference>
<accession>A0AAV4Q986</accession>
<dbReference type="InterPro" id="IPR055366">
    <property type="entry name" value="SVIP_metazoa"/>
</dbReference>
<evidence type="ECO:0000256" key="1">
    <source>
        <dbReference type="ARBA" id="ARBA00022707"/>
    </source>
</evidence>
<dbReference type="Proteomes" id="UP001054837">
    <property type="component" value="Unassembled WGS sequence"/>
</dbReference>
<dbReference type="AlphaFoldDB" id="A0AAV4Q986"/>
<dbReference type="GO" id="GO:1904153">
    <property type="term" value="P:negative regulation of retrograde protein transport, ER to cytosol"/>
    <property type="evidence" value="ECO:0007669"/>
    <property type="project" value="TreeGrafter"/>
</dbReference>
<dbReference type="InterPro" id="IPR031632">
    <property type="entry name" value="SVIP"/>
</dbReference>
<protein>
    <recommendedName>
        <fullName evidence="7">Small VCP/p97-interacting protein</fullName>
    </recommendedName>
</protein>
<organism evidence="5 6">
    <name type="scientific">Caerostris darwini</name>
    <dbReference type="NCBI Taxonomy" id="1538125"/>
    <lineage>
        <taxon>Eukaryota</taxon>
        <taxon>Metazoa</taxon>
        <taxon>Ecdysozoa</taxon>
        <taxon>Arthropoda</taxon>
        <taxon>Chelicerata</taxon>
        <taxon>Arachnida</taxon>
        <taxon>Araneae</taxon>
        <taxon>Araneomorphae</taxon>
        <taxon>Entelegynae</taxon>
        <taxon>Araneoidea</taxon>
        <taxon>Araneidae</taxon>
        <taxon>Caerostris</taxon>
    </lineage>
</organism>
<proteinExistence type="predicted"/>
<evidence type="ECO:0000313" key="5">
    <source>
        <dbReference type="EMBL" id="GIY05887.1"/>
    </source>
</evidence>
<keyword evidence="6" id="KW-1185">Reference proteome</keyword>
<dbReference type="EMBL" id="BPLQ01004137">
    <property type="protein sequence ID" value="GIY05887.1"/>
    <property type="molecule type" value="Genomic_DNA"/>
</dbReference>
<sequence>MGFCLSCCRSSEPEYTTPSEDEMRKKMTEAAEKRIRDQERRGLKDDASLRRIEHAKERSQKIDEAHNQPNAEGPLRWQVA</sequence>
<dbReference type="PANTHER" id="PTHR35269:SF1">
    <property type="entry name" value="SMALL VCP_P97-INTERACTING PROTEIN"/>
    <property type="match status" value="1"/>
</dbReference>
<name>A0AAV4Q986_9ARAC</name>
<evidence type="ECO:0000313" key="6">
    <source>
        <dbReference type="Proteomes" id="UP001054837"/>
    </source>
</evidence>
<evidence type="ECO:0000256" key="2">
    <source>
        <dbReference type="ARBA" id="ARBA00023139"/>
    </source>
</evidence>
<gene>
    <name evidence="5" type="ORF">CDAR_176751</name>
</gene>